<dbReference type="Proteomes" id="UP000199515">
    <property type="component" value="Unassembled WGS sequence"/>
</dbReference>
<dbReference type="InterPro" id="IPR051049">
    <property type="entry name" value="Dienelactone_hydrolase-like"/>
</dbReference>
<gene>
    <name evidence="2" type="ORF">SAMN05421504_102819</name>
</gene>
<reference evidence="2 3" key="1">
    <citation type="submission" date="2016-10" db="EMBL/GenBank/DDBJ databases">
        <authorList>
            <person name="de Groot N.N."/>
        </authorList>
    </citation>
    <scope>NUCLEOTIDE SEQUENCE [LARGE SCALE GENOMIC DNA]</scope>
    <source>
        <strain evidence="2 3">CPCC 202699</strain>
    </source>
</reference>
<evidence type="ECO:0000313" key="3">
    <source>
        <dbReference type="Proteomes" id="UP000199515"/>
    </source>
</evidence>
<proteinExistence type="predicted"/>
<feature type="domain" description="Dienelactone hydrolase" evidence="1">
    <location>
        <begin position="10"/>
        <end position="226"/>
    </location>
</feature>
<dbReference type="STRING" id="589385.SAMN05421504_102819"/>
<dbReference type="GO" id="GO:0016787">
    <property type="term" value="F:hydrolase activity"/>
    <property type="evidence" value="ECO:0007669"/>
    <property type="project" value="InterPro"/>
</dbReference>
<dbReference type="RefSeq" id="WP_091288657.1">
    <property type="nucleotide sequence ID" value="NZ_FNON01000002.1"/>
</dbReference>
<protein>
    <submittedName>
        <fullName evidence="2">Carboxymethylenebutenolidase</fullName>
    </submittedName>
</protein>
<dbReference type="OrthoDB" id="3208682at2"/>
<sequence>MRIPVSEGTIEGYLAEPEGDGPFPGVVVIHDILGHGEDARRITDRFAQDGYLALSPNMYSRGGALRCIRGVFRDQFRGSGQAFDDIEAARKVLIDRPDCTGKVGIVGFCMGGGFALVAAAGEFDASAPYYGFLPKNLSVLDDACPIVASYGKKDLGLRGAAAKLENELSSRGIPHDVKEYPDCGHSFANQMKPGMMTTLAKITGMSYHEASAEDAWSRVLAFFSEHLSERTPK</sequence>
<dbReference type="SUPFAM" id="SSF53474">
    <property type="entry name" value="alpha/beta-Hydrolases"/>
    <property type="match status" value="1"/>
</dbReference>
<dbReference type="EMBL" id="FNON01000002">
    <property type="protein sequence ID" value="SDX25540.1"/>
    <property type="molecule type" value="Genomic_DNA"/>
</dbReference>
<organism evidence="2 3">
    <name type="scientific">Amycolatopsis xylanica</name>
    <dbReference type="NCBI Taxonomy" id="589385"/>
    <lineage>
        <taxon>Bacteria</taxon>
        <taxon>Bacillati</taxon>
        <taxon>Actinomycetota</taxon>
        <taxon>Actinomycetes</taxon>
        <taxon>Pseudonocardiales</taxon>
        <taxon>Pseudonocardiaceae</taxon>
        <taxon>Amycolatopsis</taxon>
    </lineage>
</organism>
<dbReference type="AlphaFoldDB" id="A0A1H3A716"/>
<dbReference type="InterPro" id="IPR029058">
    <property type="entry name" value="AB_hydrolase_fold"/>
</dbReference>
<evidence type="ECO:0000313" key="2">
    <source>
        <dbReference type="EMBL" id="SDX25540.1"/>
    </source>
</evidence>
<evidence type="ECO:0000259" key="1">
    <source>
        <dbReference type="Pfam" id="PF01738"/>
    </source>
</evidence>
<dbReference type="Pfam" id="PF01738">
    <property type="entry name" value="DLH"/>
    <property type="match status" value="1"/>
</dbReference>
<keyword evidence="3" id="KW-1185">Reference proteome</keyword>
<dbReference type="Gene3D" id="3.40.50.1820">
    <property type="entry name" value="alpha/beta hydrolase"/>
    <property type="match status" value="1"/>
</dbReference>
<dbReference type="PANTHER" id="PTHR46623">
    <property type="entry name" value="CARBOXYMETHYLENEBUTENOLIDASE-RELATED"/>
    <property type="match status" value="1"/>
</dbReference>
<dbReference type="InterPro" id="IPR002925">
    <property type="entry name" value="Dienelactn_hydro"/>
</dbReference>
<name>A0A1H3A716_9PSEU</name>
<dbReference type="PANTHER" id="PTHR46623:SF6">
    <property type="entry name" value="ALPHA_BETA-HYDROLASES SUPERFAMILY PROTEIN"/>
    <property type="match status" value="1"/>
</dbReference>
<accession>A0A1H3A716</accession>